<feature type="region of interest" description="Disordered" evidence="7">
    <location>
        <begin position="53"/>
        <end position="83"/>
    </location>
</feature>
<feature type="region of interest" description="Disordered" evidence="7">
    <location>
        <begin position="415"/>
        <end position="461"/>
    </location>
</feature>
<dbReference type="GO" id="GO:0043504">
    <property type="term" value="P:mitochondrial DNA repair"/>
    <property type="evidence" value="ECO:0007669"/>
    <property type="project" value="TreeGrafter"/>
</dbReference>
<gene>
    <name evidence="8" type="ORF">BJ322DRAFT_1080904</name>
</gene>
<evidence type="ECO:0000256" key="6">
    <source>
        <dbReference type="ARBA" id="ARBA00023204"/>
    </source>
</evidence>
<evidence type="ECO:0000256" key="4">
    <source>
        <dbReference type="ARBA" id="ARBA00022769"/>
    </source>
</evidence>
<dbReference type="EMBL" id="WIUZ02000014">
    <property type="protein sequence ID" value="KAF9781404.1"/>
    <property type="molecule type" value="Genomic_DNA"/>
</dbReference>
<dbReference type="GO" id="GO:0005739">
    <property type="term" value="C:mitochondrion"/>
    <property type="evidence" value="ECO:0007669"/>
    <property type="project" value="TreeGrafter"/>
</dbReference>
<feature type="region of interest" description="Disordered" evidence="7">
    <location>
        <begin position="473"/>
        <end position="564"/>
    </location>
</feature>
<dbReference type="PANTHER" id="PTHR31290:SF5">
    <property type="entry name" value="UV-DAMAGE ENDONUCLEASE"/>
    <property type="match status" value="1"/>
</dbReference>
<keyword evidence="1" id="KW-0540">Nuclease</keyword>
<evidence type="ECO:0000313" key="8">
    <source>
        <dbReference type="EMBL" id="KAF9781404.1"/>
    </source>
</evidence>
<dbReference type="Proteomes" id="UP000736335">
    <property type="component" value="Unassembled WGS sequence"/>
</dbReference>
<dbReference type="PANTHER" id="PTHR31290">
    <property type="entry name" value="UV-DAMAGE ENDONUCLEASE"/>
    <property type="match status" value="1"/>
</dbReference>
<sequence length="564" mass="64178">MLPLSLLRLRVPSTFLFCMPHFARATTGKFEVAPRRSSRTRTVVNYSSQVTIEEHEEPADLGTESPLTDLEPEEMAEPAPKKKRKRTVKVIEPVVYDIPPVETKTATFKGRLGYACLNTILRTAKPNPIFCSRTCRIDTIEKNGLDFAKNLGLQNARDLCKLIQWNEENKIRFLRLSSEMFPFASHAKYGYSLDYAATELKAAGDLANRYGHRITLHPGQFTQIGSPKENVVEASVRELHYHCSMLQYMGMGKDSVMIIHMGGMYGNKAATLERFRENYQMKLTGEIRERLVLENDEMCYSADDLLPVCEELDIPLVFDYHHNWIKPSILPLRELIPRINAIWDRKGIKPKQHLSSPRPGAETIMEKRAHADRCYELPQELPEDMDLMIEAKDKEQAVLHLYRIYQLEEVAHENLRPEKSQETQKLGGKRKSYKLDPDHDEAPGGAEYETKKPRRKKVKKDVIESTELAVAETGHVVETEGDRGNLLLEPNALSPAPDGGAEEQQQMMPARRNRRKKKEPVKDVEFGGSEVSRKGKKPAAGVQASGETDSFQVKKGRKRRKTDS</sequence>
<dbReference type="GO" id="GO:0016787">
    <property type="term" value="F:hydrolase activity"/>
    <property type="evidence" value="ECO:0007669"/>
    <property type="project" value="UniProtKB-KW"/>
</dbReference>
<dbReference type="Pfam" id="PF03851">
    <property type="entry name" value="UvdE"/>
    <property type="match status" value="1"/>
</dbReference>
<accession>A0A9P6L464</accession>
<dbReference type="GO" id="GO:0004519">
    <property type="term" value="F:endonuclease activity"/>
    <property type="evidence" value="ECO:0007669"/>
    <property type="project" value="UniProtKB-KW"/>
</dbReference>
<evidence type="ECO:0000313" key="9">
    <source>
        <dbReference type="Proteomes" id="UP000736335"/>
    </source>
</evidence>
<organism evidence="8 9">
    <name type="scientific">Thelephora terrestris</name>
    <dbReference type="NCBI Taxonomy" id="56493"/>
    <lineage>
        <taxon>Eukaryota</taxon>
        <taxon>Fungi</taxon>
        <taxon>Dikarya</taxon>
        <taxon>Basidiomycota</taxon>
        <taxon>Agaricomycotina</taxon>
        <taxon>Agaricomycetes</taxon>
        <taxon>Thelephorales</taxon>
        <taxon>Thelephoraceae</taxon>
        <taxon>Thelephora</taxon>
    </lineage>
</organism>
<dbReference type="GO" id="GO:0005634">
    <property type="term" value="C:nucleus"/>
    <property type="evidence" value="ECO:0007669"/>
    <property type="project" value="TreeGrafter"/>
</dbReference>
<keyword evidence="4" id="KW-0228">DNA excision</keyword>
<evidence type="ECO:0000256" key="7">
    <source>
        <dbReference type="SAM" id="MobiDB-lite"/>
    </source>
</evidence>
<reference evidence="8" key="2">
    <citation type="submission" date="2020-11" db="EMBL/GenBank/DDBJ databases">
        <authorList>
            <consortium name="DOE Joint Genome Institute"/>
            <person name="Kuo A."/>
            <person name="Miyauchi S."/>
            <person name="Kiss E."/>
            <person name="Drula E."/>
            <person name="Kohler A."/>
            <person name="Sanchez-Garcia M."/>
            <person name="Andreopoulos B."/>
            <person name="Barry K.W."/>
            <person name="Bonito G."/>
            <person name="Buee M."/>
            <person name="Carver A."/>
            <person name="Chen C."/>
            <person name="Cichocki N."/>
            <person name="Clum A."/>
            <person name="Culley D."/>
            <person name="Crous P.W."/>
            <person name="Fauchery L."/>
            <person name="Girlanda M."/>
            <person name="Hayes R."/>
            <person name="Keri Z."/>
            <person name="Labutti K."/>
            <person name="Lipzen A."/>
            <person name="Lombard V."/>
            <person name="Magnuson J."/>
            <person name="Maillard F."/>
            <person name="Morin E."/>
            <person name="Murat C."/>
            <person name="Nolan M."/>
            <person name="Ohm R."/>
            <person name="Pangilinan J."/>
            <person name="Pereira M."/>
            <person name="Perotto S."/>
            <person name="Peter M."/>
            <person name="Riley R."/>
            <person name="Sitrit Y."/>
            <person name="Stielow B."/>
            <person name="Szollosi G."/>
            <person name="Zifcakova L."/>
            <person name="Stursova M."/>
            <person name="Spatafora J.W."/>
            <person name="Tedersoo L."/>
            <person name="Vaario L.-M."/>
            <person name="Yamada A."/>
            <person name="Yan M."/>
            <person name="Wang P."/>
            <person name="Xu J."/>
            <person name="Bruns T."/>
            <person name="Baldrian P."/>
            <person name="Vilgalys R."/>
            <person name="Henrissat B."/>
            <person name="Grigoriev I.V."/>
            <person name="Hibbett D."/>
            <person name="Nagy L.G."/>
            <person name="Martin F.M."/>
        </authorList>
    </citation>
    <scope>NUCLEOTIDE SEQUENCE</scope>
    <source>
        <strain evidence="8">UH-Tt-Lm1</strain>
    </source>
</reference>
<keyword evidence="5" id="KW-0378">Hydrolase</keyword>
<dbReference type="InterPro" id="IPR036237">
    <property type="entry name" value="Xyl_isomerase-like_sf"/>
</dbReference>
<evidence type="ECO:0000256" key="1">
    <source>
        <dbReference type="ARBA" id="ARBA00022722"/>
    </source>
</evidence>
<dbReference type="InterPro" id="IPR004601">
    <property type="entry name" value="UvdE"/>
</dbReference>
<dbReference type="OrthoDB" id="541883at2759"/>
<keyword evidence="3" id="KW-0227">DNA damage</keyword>
<feature type="compositionally biased region" description="Basic residues" evidence="7">
    <location>
        <begin position="554"/>
        <end position="564"/>
    </location>
</feature>
<dbReference type="GO" id="GO:0009411">
    <property type="term" value="P:response to UV"/>
    <property type="evidence" value="ECO:0007669"/>
    <property type="project" value="InterPro"/>
</dbReference>
<dbReference type="AlphaFoldDB" id="A0A9P6L464"/>
<dbReference type="GO" id="GO:0006289">
    <property type="term" value="P:nucleotide-excision repair"/>
    <property type="evidence" value="ECO:0007669"/>
    <property type="project" value="InterPro"/>
</dbReference>
<evidence type="ECO:0000256" key="5">
    <source>
        <dbReference type="ARBA" id="ARBA00022801"/>
    </source>
</evidence>
<evidence type="ECO:0000256" key="3">
    <source>
        <dbReference type="ARBA" id="ARBA00022763"/>
    </source>
</evidence>
<keyword evidence="6" id="KW-0234">DNA repair</keyword>
<protein>
    <submittedName>
        <fullName evidence="8">UV-endonuclease UvdE-domain-containing protein</fullName>
    </submittedName>
</protein>
<dbReference type="SUPFAM" id="SSF51658">
    <property type="entry name" value="Xylose isomerase-like"/>
    <property type="match status" value="1"/>
</dbReference>
<evidence type="ECO:0000256" key="2">
    <source>
        <dbReference type="ARBA" id="ARBA00022759"/>
    </source>
</evidence>
<keyword evidence="9" id="KW-1185">Reference proteome</keyword>
<comment type="caution">
    <text evidence="8">The sequence shown here is derived from an EMBL/GenBank/DDBJ whole genome shotgun (WGS) entry which is preliminary data.</text>
</comment>
<proteinExistence type="predicted"/>
<feature type="compositionally biased region" description="Basic and acidic residues" evidence="7">
    <location>
        <begin position="433"/>
        <end position="442"/>
    </location>
</feature>
<name>A0A9P6L464_9AGAM</name>
<reference evidence="8" key="1">
    <citation type="journal article" date="2020" name="Nat. Commun.">
        <title>Large-scale genome sequencing of mycorrhizal fungi provides insights into the early evolution of symbiotic traits.</title>
        <authorList>
            <person name="Miyauchi S."/>
            <person name="Kiss E."/>
            <person name="Kuo A."/>
            <person name="Drula E."/>
            <person name="Kohler A."/>
            <person name="Sanchez-Garcia M."/>
            <person name="Morin E."/>
            <person name="Andreopoulos B."/>
            <person name="Barry K.W."/>
            <person name="Bonito G."/>
            <person name="Buee M."/>
            <person name="Carver A."/>
            <person name="Chen C."/>
            <person name="Cichocki N."/>
            <person name="Clum A."/>
            <person name="Culley D."/>
            <person name="Crous P.W."/>
            <person name="Fauchery L."/>
            <person name="Girlanda M."/>
            <person name="Hayes R.D."/>
            <person name="Keri Z."/>
            <person name="LaButti K."/>
            <person name="Lipzen A."/>
            <person name="Lombard V."/>
            <person name="Magnuson J."/>
            <person name="Maillard F."/>
            <person name="Murat C."/>
            <person name="Nolan M."/>
            <person name="Ohm R.A."/>
            <person name="Pangilinan J."/>
            <person name="Pereira M.F."/>
            <person name="Perotto S."/>
            <person name="Peter M."/>
            <person name="Pfister S."/>
            <person name="Riley R."/>
            <person name="Sitrit Y."/>
            <person name="Stielow J.B."/>
            <person name="Szollosi G."/>
            <person name="Zifcakova L."/>
            <person name="Stursova M."/>
            <person name="Spatafora J.W."/>
            <person name="Tedersoo L."/>
            <person name="Vaario L.M."/>
            <person name="Yamada A."/>
            <person name="Yan M."/>
            <person name="Wang P."/>
            <person name="Xu J."/>
            <person name="Bruns T."/>
            <person name="Baldrian P."/>
            <person name="Vilgalys R."/>
            <person name="Dunand C."/>
            <person name="Henrissat B."/>
            <person name="Grigoriev I.V."/>
            <person name="Hibbett D."/>
            <person name="Nagy L.G."/>
            <person name="Martin F.M."/>
        </authorList>
    </citation>
    <scope>NUCLEOTIDE SEQUENCE</scope>
    <source>
        <strain evidence="8">UH-Tt-Lm1</strain>
    </source>
</reference>
<keyword evidence="2" id="KW-0255">Endonuclease</keyword>
<dbReference type="NCBIfam" id="TIGR00629">
    <property type="entry name" value="uvde"/>
    <property type="match status" value="1"/>
</dbReference>
<dbReference type="Gene3D" id="3.20.20.150">
    <property type="entry name" value="Divalent-metal-dependent TIM barrel enzymes"/>
    <property type="match status" value="1"/>
</dbReference>